<feature type="transmembrane region" description="Helical" evidence="2">
    <location>
        <begin position="6"/>
        <end position="27"/>
    </location>
</feature>
<dbReference type="OrthoDB" id="2753012at2759"/>
<evidence type="ECO:0000256" key="1">
    <source>
        <dbReference type="SAM" id="MobiDB-lite"/>
    </source>
</evidence>
<gene>
    <name evidence="4" type="ORF">L227DRAFT_625650</name>
</gene>
<keyword evidence="2" id="KW-1133">Transmembrane helix</keyword>
<feature type="compositionally biased region" description="Basic and acidic residues" evidence="1">
    <location>
        <begin position="298"/>
        <end position="323"/>
    </location>
</feature>
<protein>
    <recommendedName>
        <fullName evidence="3">DUF6533 domain-containing protein</fullName>
    </recommendedName>
</protein>
<dbReference type="Proteomes" id="UP000313359">
    <property type="component" value="Unassembled WGS sequence"/>
</dbReference>
<reference evidence="4" key="1">
    <citation type="journal article" date="2018" name="Genome Biol. Evol.">
        <title>Genomics and development of Lentinus tigrinus, a white-rot wood-decaying mushroom with dimorphic fruiting bodies.</title>
        <authorList>
            <person name="Wu B."/>
            <person name="Xu Z."/>
            <person name="Knudson A."/>
            <person name="Carlson A."/>
            <person name="Chen N."/>
            <person name="Kovaka S."/>
            <person name="LaButti K."/>
            <person name="Lipzen A."/>
            <person name="Pennachio C."/>
            <person name="Riley R."/>
            <person name="Schakwitz W."/>
            <person name="Umezawa K."/>
            <person name="Ohm R.A."/>
            <person name="Grigoriev I.V."/>
            <person name="Nagy L.G."/>
            <person name="Gibbons J."/>
            <person name="Hibbett D."/>
        </authorList>
    </citation>
    <scope>NUCLEOTIDE SEQUENCE [LARGE SCALE GENOMIC DNA]</scope>
    <source>
        <strain evidence="4">ALCF2SS1-6</strain>
    </source>
</reference>
<proteinExistence type="predicted"/>
<accession>A0A5C2S865</accession>
<organism evidence="4 5">
    <name type="scientific">Lentinus tigrinus ALCF2SS1-6</name>
    <dbReference type="NCBI Taxonomy" id="1328759"/>
    <lineage>
        <taxon>Eukaryota</taxon>
        <taxon>Fungi</taxon>
        <taxon>Dikarya</taxon>
        <taxon>Basidiomycota</taxon>
        <taxon>Agaricomycotina</taxon>
        <taxon>Agaricomycetes</taxon>
        <taxon>Polyporales</taxon>
        <taxon>Polyporaceae</taxon>
        <taxon>Lentinus</taxon>
    </lineage>
</organism>
<feature type="region of interest" description="Disordered" evidence="1">
    <location>
        <begin position="287"/>
        <end position="323"/>
    </location>
</feature>
<dbReference type="InterPro" id="IPR045340">
    <property type="entry name" value="DUF6533"/>
</dbReference>
<dbReference type="AlphaFoldDB" id="A0A5C2S865"/>
<sequence>MSSTVAIFQNVVVSEYCVLAGATLIFWEYLALLPQEIDLFWKGRLSVASVLFLSNRYLSLLTEILQTTNPTSDQVVLGLVKSESDVGNVGQGNAYQTISILPYIPWAVFSALRTSALCPPRLKWLLGIFVLFLSSVPIWINLLYPYNSAEITIISRTCLIVSDFIVLGVTWYGTYRTIQLVQVAAGEQTKHTYSGVLSRDGTVYFVILATLNLLHLLFTLLSIAFDSLQSASVFTAFTDPLTSILVSRFLLDLQKVGRYRADPQMSSLSVGQGSLHFNSRVFGSLGESLPPPGDTSLEDERLAAEDASEVGHEAETIGEEARA</sequence>
<dbReference type="Pfam" id="PF20151">
    <property type="entry name" value="DUF6533"/>
    <property type="match status" value="1"/>
</dbReference>
<feature type="transmembrane region" description="Helical" evidence="2">
    <location>
        <begin position="153"/>
        <end position="172"/>
    </location>
</feature>
<dbReference type="EMBL" id="ML122268">
    <property type="protein sequence ID" value="RPD59900.1"/>
    <property type="molecule type" value="Genomic_DNA"/>
</dbReference>
<evidence type="ECO:0000313" key="5">
    <source>
        <dbReference type="Proteomes" id="UP000313359"/>
    </source>
</evidence>
<feature type="transmembrane region" description="Helical" evidence="2">
    <location>
        <begin position="203"/>
        <end position="225"/>
    </location>
</feature>
<feature type="transmembrane region" description="Helical" evidence="2">
    <location>
        <begin position="231"/>
        <end position="251"/>
    </location>
</feature>
<feature type="domain" description="DUF6533" evidence="3">
    <location>
        <begin position="16"/>
        <end position="61"/>
    </location>
</feature>
<feature type="transmembrane region" description="Helical" evidence="2">
    <location>
        <begin position="94"/>
        <end position="112"/>
    </location>
</feature>
<evidence type="ECO:0000259" key="3">
    <source>
        <dbReference type="Pfam" id="PF20151"/>
    </source>
</evidence>
<name>A0A5C2S865_9APHY</name>
<feature type="transmembrane region" description="Helical" evidence="2">
    <location>
        <begin position="124"/>
        <end position="147"/>
    </location>
</feature>
<keyword evidence="5" id="KW-1185">Reference proteome</keyword>
<evidence type="ECO:0000256" key="2">
    <source>
        <dbReference type="SAM" id="Phobius"/>
    </source>
</evidence>
<evidence type="ECO:0000313" key="4">
    <source>
        <dbReference type="EMBL" id="RPD59900.1"/>
    </source>
</evidence>
<keyword evidence="2" id="KW-0812">Transmembrane</keyword>
<keyword evidence="2" id="KW-0472">Membrane</keyword>